<evidence type="ECO:0000259" key="1">
    <source>
        <dbReference type="Pfam" id="PF07754"/>
    </source>
</evidence>
<dbReference type="KEGG" id="apo:Arcpr_0954"/>
<dbReference type="InterPro" id="IPR044720">
    <property type="entry name" value="HVO_2753-like"/>
</dbReference>
<feature type="domain" description="Small zinc finger protein HVO-2753-like zinc-binding pocket" evidence="1">
    <location>
        <begin position="4"/>
        <end position="47"/>
    </location>
</feature>
<dbReference type="Pfam" id="PF07754">
    <property type="entry name" value="HVO_2753_ZBP"/>
    <property type="match status" value="1"/>
</dbReference>
<name>D2RI90_ARCPA</name>
<dbReference type="InterPro" id="IPR011668">
    <property type="entry name" value="HVO_2753-like_ZBP"/>
</dbReference>
<proteinExistence type="predicted"/>
<evidence type="ECO:0000313" key="3">
    <source>
        <dbReference type="Proteomes" id="UP000001901"/>
    </source>
</evidence>
<dbReference type="GeneID" id="32159828"/>
<dbReference type="PANTHER" id="PTHR40733:SF1">
    <property type="entry name" value="SMALL ZINC FINGER PROTEIN HVO-2753-LIKE ZINC-BINDING POCKET DOMAIN-CONTAINING PROTEIN"/>
    <property type="match status" value="1"/>
</dbReference>
<dbReference type="PANTHER" id="PTHR40733">
    <property type="entry name" value="ZINC-RIBBON RNA-BINDING PROTEIN INVOLVED IN TRANSLATION-RELATED"/>
    <property type="match status" value="1"/>
</dbReference>
<gene>
    <name evidence="2" type="ordered locus">Arcpr_0954</name>
</gene>
<dbReference type="HOGENOM" id="CLU_196471_0_0_2"/>
<dbReference type="STRING" id="572546.Arcpr_0954"/>
<evidence type="ECO:0000313" key="2">
    <source>
        <dbReference type="EMBL" id="ADB58015.1"/>
    </source>
</evidence>
<reference evidence="2 3" key="1">
    <citation type="journal article" date="2010" name="Stand. Genomic Sci.">
        <title>Complete genome sequence of Archaeoglobus profundus type strain (AV18).</title>
        <authorList>
            <person name="von Jan M."/>
            <person name="Lapidus A."/>
            <person name="Del Rio T.G."/>
            <person name="Copeland A."/>
            <person name="Tice H."/>
            <person name="Cheng J.F."/>
            <person name="Lucas S."/>
            <person name="Chen F."/>
            <person name="Nolan M."/>
            <person name="Goodwin L."/>
            <person name="Han C."/>
            <person name="Pitluck S."/>
            <person name="Liolios K."/>
            <person name="Ivanova N."/>
            <person name="Mavromatis K."/>
            <person name="Ovchinnikova G."/>
            <person name="Chertkov O."/>
            <person name="Pati A."/>
            <person name="Chen A."/>
            <person name="Palaniappan K."/>
            <person name="Land M."/>
            <person name="Hauser L."/>
            <person name="Chang Y.J."/>
            <person name="Jeffries C.D."/>
            <person name="Saunders E."/>
            <person name="Brettin T."/>
            <person name="Detter J.C."/>
            <person name="Chain P."/>
            <person name="Eichinger K."/>
            <person name="Huber H."/>
            <person name="Spring S."/>
            <person name="Rohde M."/>
            <person name="Goker M."/>
            <person name="Wirth R."/>
            <person name="Woyke T."/>
            <person name="Bristow J."/>
            <person name="Eisen J.A."/>
            <person name="Markowitz V."/>
            <person name="Hugenholtz P."/>
            <person name="Kyrpides N.C."/>
            <person name="Klenk H.P."/>
        </authorList>
    </citation>
    <scope>NUCLEOTIDE SEQUENCE [LARGE SCALE GENOMIC DNA]</scope>
    <source>
        <strain evidence="3">DSM 5631 / JCM 9629 / NBRC 100127 / Av18</strain>
    </source>
</reference>
<dbReference type="EMBL" id="CP001857">
    <property type="protein sequence ID" value="ADB58015.1"/>
    <property type="molecule type" value="Genomic_DNA"/>
</dbReference>
<dbReference type="OrthoDB" id="35104at2157"/>
<dbReference type="NCBIfam" id="NF011481">
    <property type="entry name" value="PRK14890.1"/>
    <property type="match status" value="1"/>
</dbReference>
<protein>
    <recommendedName>
        <fullName evidence="1">Small zinc finger protein HVO-2753-like zinc-binding pocket domain-containing protein</fullName>
    </recommendedName>
</protein>
<dbReference type="eggNOG" id="arCOG01989">
    <property type="taxonomic scope" value="Archaea"/>
</dbReference>
<dbReference type="PaxDb" id="572546-Arcpr_0954"/>
<accession>D2RI90</accession>
<dbReference type="AlphaFoldDB" id="D2RI90"/>
<sequence>MPTCVTCNSNLIGPTYVAFPCPVCGETIYRCKKCRKLANPYKCPNCGFEGP</sequence>
<dbReference type="RefSeq" id="WP_012940351.1">
    <property type="nucleotide sequence ID" value="NC_013741.1"/>
</dbReference>
<keyword evidence="3" id="KW-1185">Reference proteome</keyword>
<dbReference type="Proteomes" id="UP000001901">
    <property type="component" value="Chromosome"/>
</dbReference>
<organism evidence="2 3">
    <name type="scientific">Archaeoglobus profundus (strain DSM 5631 / JCM 9629 / NBRC 100127 / Av18)</name>
    <dbReference type="NCBI Taxonomy" id="572546"/>
    <lineage>
        <taxon>Archaea</taxon>
        <taxon>Methanobacteriati</taxon>
        <taxon>Methanobacteriota</taxon>
        <taxon>Archaeoglobi</taxon>
        <taxon>Archaeoglobales</taxon>
        <taxon>Archaeoglobaceae</taxon>
        <taxon>Archaeoglobus</taxon>
    </lineage>
</organism>